<dbReference type="GO" id="GO:0000175">
    <property type="term" value="F:3'-5'-RNA exonuclease activity"/>
    <property type="evidence" value="ECO:0007669"/>
    <property type="project" value="TreeGrafter"/>
</dbReference>
<accession>A0A9R0HRW9</accession>
<name>A0A9R0HRW9_SPIOL</name>
<organism evidence="3 4">
    <name type="scientific">Spinacia oleracea</name>
    <name type="common">Spinach</name>
    <dbReference type="NCBI Taxonomy" id="3562"/>
    <lineage>
        <taxon>Eukaryota</taxon>
        <taxon>Viridiplantae</taxon>
        <taxon>Streptophyta</taxon>
        <taxon>Embryophyta</taxon>
        <taxon>Tracheophyta</taxon>
        <taxon>Spermatophyta</taxon>
        <taxon>Magnoliopsida</taxon>
        <taxon>eudicotyledons</taxon>
        <taxon>Gunneridae</taxon>
        <taxon>Pentapetalae</taxon>
        <taxon>Caryophyllales</taxon>
        <taxon>Chenopodiaceae</taxon>
        <taxon>Chenopodioideae</taxon>
        <taxon>Anserineae</taxon>
        <taxon>Spinacia</taxon>
    </lineage>
</organism>
<dbReference type="InterPro" id="IPR036691">
    <property type="entry name" value="Endo/exonu/phosph_ase_sf"/>
</dbReference>
<feature type="region of interest" description="Disordered" evidence="1">
    <location>
        <begin position="27"/>
        <end position="125"/>
    </location>
</feature>
<feature type="domain" description="Endonuclease/exonuclease/phosphatase" evidence="2">
    <location>
        <begin position="187"/>
        <end position="733"/>
    </location>
</feature>
<dbReference type="AlphaFoldDB" id="A0A9R0HRW9"/>
<sequence>MRHSSSFSLHRIAAAFVDAPLTSAVTMSTTTRPPFRGGRGRGRGRRSFSDRPSAVSGEAHFQPARDSNSSLHQSGDFRSINNSNSNSQNYNSPSNSSRGGNNFRGRQQPYTRRHNQQPGVMVQRPKPADYRTWEFPRLPPPPHSERFVVLSYNILADYLANSHRKLYFHIPRRLMSWEWRKSNILFELRLWSPDIMCFQEVDKFHDLEEELRLRGYSGIWKMRTGDPVDGCAIFWRTTRFRLVYEECIEFNKHGLRDNVAQICVLESLITNQSGNLLASSTSQNAPNRVVICNIHVLYNPRRGEMKLGQVRILLERAQAVSRTWDDAPVVLCGDFNCTPMSPLYNFISEQKLDISEVDRDKVSGQDSAVIYPPLRQYSPQPWVQPAGDIASPATVQNTSIDSKQKDSLENKNDLENISEKFQTAVSPQKPPLVDSLQDVPVNSFGNNTDMITDEITSAKFSDQLFNETLIGPQSASVPSTENIIFSGLPLNGQEVKEVPIEFRDNTGDSSYMDNSDILSSVSDNSEKNVVEKEMFQPDNSVLSSPNVVEVSELGAISEPSPASTFEVSDLNTSSASTHGIDVKVIEPSLSEIDENLEGEDFGEDVDESFSDLSNGGDESPPNVVETVDVDTPTYDPSLWTPMEIAAAAGNANSPILEHPLKLRSAYTEVVDSSGTRDSNGEPLVTSYNTCFMGTVDYIWRSEGLCTTKVLAPIPKDAMQRSGGYPTKKWGSDHIALASELAFTRKTK</sequence>
<dbReference type="InterPro" id="IPR005135">
    <property type="entry name" value="Endo/exonuclease/phosphatase"/>
</dbReference>
<dbReference type="SUPFAM" id="SSF56219">
    <property type="entry name" value="DNase I-like"/>
    <property type="match status" value="1"/>
</dbReference>
<dbReference type="GeneID" id="110775012"/>
<dbReference type="Proteomes" id="UP000813463">
    <property type="component" value="Chromosome 1"/>
</dbReference>
<evidence type="ECO:0000313" key="4">
    <source>
        <dbReference type="RefSeq" id="XP_021835309.2"/>
    </source>
</evidence>
<reference evidence="4" key="2">
    <citation type="submission" date="2025-08" db="UniProtKB">
        <authorList>
            <consortium name="RefSeq"/>
        </authorList>
    </citation>
    <scope>IDENTIFICATION</scope>
    <source>
        <tissue evidence="4">Leaf</tissue>
    </source>
</reference>
<evidence type="ECO:0000256" key="1">
    <source>
        <dbReference type="SAM" id="MobiDB-lite"/>
    </source>
</evidence>
<dbReference type="PANTHER" id="PTHR12121">
    <property type="entry name" value="CARBON CATABOLITE REPRESSOR PROTEIN 4"/>
    <property type="match status" value="1"/>
</dbReference>
<dbReference type="PANTHER" id="PTHR12121:SF85">
    <property type="entry name" value="CARBON CATABOLITE REPRESSOR PROTEIN 4 HOMOLOG 6"/>
    <property type="match status" value="1"/>
</dbReference>
<protein>
    <submittedName>
        <fullName evidence="4">Carbon catabolite repressor protein 4 homolog 3</fullName>
    </submittedName>
</protein>
<feature type="compositionally biased region" description="Low complexity" evidence="1">
    <location>
        <begin position="79"/>
        <end position="106"/>
    </location>
</feature>
<evidence type="ECO:0000259" key="2">
    <source>
        <dbReference type="Pfam" id="PF03372"/>
    </source>
</evidence>
<dbReference type="GO" id="GO:0003730">
    <property type="term" value="F:mRNA 3'-UTR binding"/>
    <property type="evidence" value="ECO:0000318"/>
    <property type="project" value="GO_Central"/>
</dbReference>
<reference evidence="3" key="1">
    <citation type="journal article" date="2021" name="Nat. Commun.">
        <title>Genomic analyses provide insights into spinach domestication and the genetic basis of agronomic traits.</title>
        <authorList>
            <person name="Cai X."/>
            <person name="Sun X."/>
            <person name="Xu C."/>
            <person name="Sun H."/>
            <person name="Wang X."/>
            <person name="Ge C."/>
            <person name="Zhang Z."/>
            <person name="Wang Q."/>
            <person name="Fei Z."/>
            <person name="Jiao C."/>
            <person name="Wang Q."/>
        </authorList>
    </citation>
    <scope>NUCLEOTIDE SEQUENCE [LARGE SCALE GENOMIC DNA]</scope>
    <source>
        <strain evidence="3">cv. Varoflay</strain>
    </source>
</reference>
<keyword evidence="3" id="KW-1185">Reference proteome</keyword>
<dbReference type="InterPro" id="IPR050410">
    <property type="entry name" value="CCR4/nocturin_mRNA_transcr"/>
</dbReference>
<dbReference type="KEGG" id="soe:110775012"/>
<evidence type="ECO:0000313" key="3">
    <source>
        <dbReference type="Proteomes" id="UP000813463"/>
    </source>
</evidence>
<proteinExistence type="predicted"/>
<gene>
    <name evidence="4" type="primary">LOC110775012</name>
</gene>
<dbReference type="Pfam" id="PF03372">
    <property type="entry name" value="Exo_endo_phos"/>
    <property type="match status" value="1"/>
</dbReference>
<dbReference type="RefSeq" id="XP_021835309.2">
    <property type="nucleotide sequence ID" value="XM_021979617.2"/>
</dbReference>
<dbReference type="Gene3D" id="3.60.10.10">
    <property type="entry name" value="Endonuclease/exonuclease/phosphatase"/>
    <property type="match status" value="2"/>
</dbReference>